<evidence type="ECO:0000313" key="2">
    <source>
        <dbReference type="EMBL" id="AFP62338.1"/>
    </source>
</evidence>
<dbReference type="GeneID" id="101894158"/>
<dbReference type="CDD" id="cd00170">
    <property type="entry name" value="SEC14"/>
    <property type="match status" value="1"/>
</dbReference>
<protein>
    <submittedName>
        <fullName evidence="5 6">Alpha-tocopherol transfer protein-like</fullName>
    </submittedName>
    <submittedName>
        <fullName evidence="2">CRAL/TRIO domain protein</fullName>
    </submittedName>
</protein>
<dbReference type="SUPFAM" id="SSF46938">
    <property type="entry name" value="CRAL/TRIO N-terminal domain"/>
    <property type="match status" value="1"/>
</dbReference>
<dbReference type="SMART" id="SM00516">
    <property type="entry name" value="SEC14"/>
    <property type="match status" value="1"/>
</dbReference>
<dbReference type="VEuPathDB" id="VectorBase:MDOMA2_014687"/>
<proteinExistence type="evidence at transcript level"/>
<feature type="domain" description="CRAL-TRIO" evidence="1">
    <location>
        <begin position="112"/>
        <end position="278"/>
    </location>
</feature>
<dbReference type="Gene3D" id="1.20.5.1200">
    <property type="entry name" value="Alpha-tocopherol transfer"/>
    <property type="match status" value="1"/>
</dbReference>
<dbReference type="PANTHER" id="PTHR10174:SF38">
    <property type="entry name" value="HL01515P"/>
    <property type="match status" value="1"/>
</dbReference>
<dbReference type="KEGG" id="mde:101894158"/>
<keyword evidence="4" id="KW-1185">Reference proteome</keyword>
<evidence type="ECO:0000313" key="4">
    <source>
        <dbReference type="Proteomes" id="UP001652621"/>
    </source>
</evidence>
<reference evidence="5 6" key="3">
    <citation type="submission" date="2025-04" db="UniProtKB">
        <authorList>
            <consortium name="RefSeq"/>
        </authorList>
    </citation>
    <scope>IDENTIFICATION</scope>
    <source>
        <strain evidence="5 6">Aabys</strain>
    </source>
</reference>
<dbReference type="Pfam" id="PF00650">
    <property type="entry name" value="CRAL_TRIO"/>
    <property type="match status" value="1"/>
</dbReference>
<dbReference type="PANTHER" id="PTHR10174">
    <property type="entry name" value="ALPHA-TOCOPHEROL TRANSFER PROTEIN-RELATED"/>
    <property type="match status" value="1"/>
</dbReference>
<dbReference type="GO" id="GO:1902936">
    <property type="term" value="F:phosphatidylinositol bisphosphate binding"/>
    <property type="evidence" value="ECO:0007669"/>
    <property type="project" value="TreeGrafter"/>
</dbReference>
<dbReference type="EnsemblMetazoa" id="MDOA003704-RB">
    <property type="protein sequence ID" value="MDOA003704-PB"/>
    <property type="gene ID" value="MDOA003704"/>
</dbReference>
<dbReference type="Gene3D" id="1.10.8.20">
    <property type="entry name" value="N-terminal domain of phosphatidylinositol transfer protein sec14p"/>
    <property type="match status" value="1"/>
</dbReference>
<evidence type="ECO:0000313" key="5">
    <source>
        <dbReference type="RefSeq" id="XP_005182690.1"/>
    </source>
</evidence>
<dbReference type="VEuPathDB" id="VectorBase:MDOA003704"/>
<dbReference type="EnsemblMetazoa" id="MDOA003704-RA">
    <property type="protein sequence ID" value="MDOA003704-PA"/>
    <property type="gene ID" value="MDOA003704"/>
</dbReference>
<dbReference type="InterPro" id="IPR001251">
    <property type="entry name" value="CRAL-TRIO_dom"/>
</dbReference>
<sequence length="311" mass="35712">MGNPKSLSYDSNNMAVIDLGSAIIRMEPEEPPQWALEIARKELRETPEIAEEAKKKLKELIEAETELNLPTDDFYLKMFLRPTHYYPESALKRIKHFYNMLQKYGEACRDIVPSKVQHVFEAELLSLLPNRDQHGRRILILQAGKKWKPSEVSLVDMFRGIQLTVLGSMVEPLSQICGAVVIIDVEGLPMGHIMHFTPNFAAMLLDYVQECICVRLKAVHIVNNSYIFNILFNIFKPFIREKLRKRIFFHGKDMKSLTKHIDAAVLPAKYGGSATWEMPPGKLLGEFFTSYTPDFEKAASYGWKDGYKIKK</sequence>
<organism evidence="2">
    <name type="scientific">Musca domestica</name>
    <name type="common">House fly</name>
    <dbReference type="NCBI Taxonomy" id="7370"/>
    <lineage>
        <taxon>Eukaryota</taxon>
        <taxon>Metazoa</taxon>
        <taxon>Ecdysozoa</taxon>
        <taxon>Arthropoda</taxon>
        <taxon>Hexapoda</taxon>
        <taxon>Insecta</taxon>
        <taxon>Pterygota</taxon>
        <taxon>Neoptera</taxon>
        <taxon>Endopterygota</taxon>
        <taxon>Diptera</taxon>
        <taxon>Brachycera</taxon>
        <taxon>Muscomorpha</taxon>
        <taxon>Muscoidea</taxon>
        <taxon>Muscidae</taxon>
        <taxon>Musca</taxon>
    </lineage>
</organism>
<dbReference type="GO" id="GO:0016020">
    <property type="term" value="C:membrane"/>
    <property type="evidence" value="ECO:0007669"/>
    <property type="project" value="TreeGrafter"/>
</dbReference>
<dbReference type="RefSeq" id="XP_005182690.1">
    <property type="nucleotide sequence ID" value="XM_005182633.3"/>
</dbReference>
<dbReference type="InterPro" id="IPR036273">
    <property type="entry name" value="CRAL/TRIO_N_dom_sf"/>
</dbReference>
<dbReference type="Proteomes" id="UP001652621">
    <property type="component" value="Unplaced"/>
</dbReference>
<dbReference type="Gene3D" id="3.40.525.10">
    <property type="entry name" value="CRAL-TRIO lipid binding domain"/>
    <property type="match status" value="1"/>
</dbReference>
<dbReference type="eggNOG" id="KOG1471">
    <property type="taxonomic scope" value="Eukaryota"/>
</dbReference>
<dbReference type="SUPFAM" id="SSF52087">
    <property type="entry name" value="CRAL/TRIO domain"/>
    <property type="match status" value="1"/>
</dbReference>
<name>T1PG95_MUSDO</name>
<dbReference type="InterPro" id="IPR036865">
    <property type="entry name" value="CRAL-TRIO_dom_sf"/>
</dbReference>
<reference evidence="2" key="1">
    <citation type="submission" date="2012-08" db="EMBL/GenBank/DDBJ databases">
        <title>Transcriptome of adult Musca domestica launches a platform for comparative house fly gene expression and characterization of differential gene expression among resistant and susceptible house flies.</title>
        <authorList>
            <person name="Liu N."/>
            <person name="Zhang L."/>
            <person name="Li M."/>
            <person name="Reid W."/>
        </authorList>
    </citation>
    <scope>NUCLEOTIDE SEQUENCE</scope>
    <source>
        <strain evidence="2">ALHF</strain>
        <tissue evidence="2">Whole body</tissue>
    </source>
</reference>
<gene>
    <name evidence="3" type="primary">101894158</name>
    <name evidence="5 6" type="synonym">LOC101894158</name>
</gene>
<dbReference type="AlphaFoldDB" id="T1PG95"/>
<reference evidence="3" key="2">
    <citation type="submission" date="2021-01" db="UniProtKB">
        <authorList>
            <consortium name="EnsemblMetazoa"/>
        </authorList>
    </citation>
    <scope>IDENTIFICATION</scope>
    <source>
        <strain evidence="3">Aabys</strain>
    </source>
</reference>
<dbReference type="RefSeq" id="XP_005182691.1">
    <property type="nucleotide sequence ID" value="XM_005182634.3"/>
</dbReference>
<dbReference type="EMBL" id="KA647709">
    <property type="protein sequence ID" value="AFP62338.1"/>
    <property type="molecule type" value="mRNA"/>
</dbReference>
<evidence type="ECO:0000313" key="6">
    <source>
        <dbReference type="RefSeq" id="XP_005182691.1"/>
    </source>
</evidence>
<dbReference type="EnsemblMetazoa" id="MDOA003704-RC">
    <property type="protein sequence ID" value="MDOA003704-PC"/>
    <property type="gene ID" value="MDOA003704"/>
</dbReference>
<dbReference type="PRINTS" id="PR00180">
    <property type="entry name" value="CRETINALDHBP"/>
</dbReference>
<dbReference type="OrthoDB" id="75724at2759"/>
<dbReference type="PROSITE" id="PS50191">
    <property type="entry name" value="CRAL_TRIO"/>
    <property type="match status" value="1"/>
</dbReference>
<accession>T1PG95</accession>
<evidence type="ECO:0000259" key="1">
    <source>
        <dbReference type="PROSITE" id="PS50191"/>
    </source>
</evidence>
<evidence type="ECO:0000313" key="3">
    <source>
        <dbReference type="EnsemblMetazoa" id="MDOA003704-PA"/>
    </source>
</evidence>